<dbReference type="InterPro" id="IPR011330">
    <property type="entry name" value="Glyco_hydro/deAcase_b/a-brl"/>
</dbReference>
<organism evidence="2 3">
    <name type="scientific">Treponema ruminis</name>
    <dbReference type="NCBI Taxonomy" id="744515"/>
    <lineage>
        <taxon>Bacteria</taxon>
        <taxon>Pseudomonadati</taxon>
        <taxon>Spirochaetota</taxon>
        <taxon>Spirochaetia</taxon>
        <taxon>Spirochaetales</taxon>
        <taxon>Treponemataceae</taxon>
        <taxon>Treponema</taxon>
    </lineage>
</organism>
<comment type="function">
    <text evidence="1">Catalyzes the cleavage of 5-oxoproline to form L-glutamate coupled to the hydrolysis of ATP to ADP and inorganic phosphate.</text>
</comment>
<dbReference type="EC" id="3.5.2.9" evidence="1"/>
<accession>A0A7W8G9W4</accession>
<dbReference type="GO" id="GO:0017168">
    <property type="term" value="F:5-oxoprolinase (ATP-hydrolyzing) activity"/>
    <property type="evidence" value="ECO:0007669"/>
    <property type="project" value="UniProtKB-UniRule"/>
</dbReference>
<comment type="caution">
    <text evidence="2">The sequence shown here is derived from an EMBL/GenBank/DDBJ whole genome shotgun (WGS) entry which is preliminary data.</text>
</comment>
<dbReference type="Proteomes" id="UP000518887">
    <property type="component" value="Unassembled WGS sequence"/>
</dbReference>
<name>A0A7W8G9W4_9SPIR</name>
<dbReference type="SUPFAM" id="SSF88713">
    <property type="entry name" value="Glycoside hydrolase/deacetylase"/>
    <property type="match status" value="1"/>
</dbReference>
<dbReference type="InterPro" id="IPR005501">
    <property type="entry name" value="LamB/YcsF/PxpA-like"/>
</dbReference>
<dbReference type="PANTHER" id="PTHR30292:SF0">
    <property type="entry name" value="5-OXOPROLINASE SUBUNIT A"/>
    <property type="match status" value="1"/>
</dbReference>
<sequence length="252" mass="27328">MKIDLNCDLGESFGNYKIGLDEEVIKFISSANIACGFHASDPLVMEKTVLLAKNNSVAVGAHPGFPDLVGFGRRNMNVSPAELKAMIVYQLGALDAFCRSNKIKMQHVKPHGAMYNMAAKDEKMALAIAEAIAGYDDSLILLGLSGSQMLLAAEKVGLPFKKEVFADRAYEEDGSLVARTKPGAMIESEEEAIERIISMIRLGKVKAITGKEISVEPDSICVHGDNPKALKFVSAILSRLREENISVEPMGR</sequence>
<gene>
    <name evidence="1" type="primary">pxpA</name>
    <name evidence="2" type="ORF">HNP76_001823</name>
</gene>
<dbReference type="AlphaFoldDB" id="A0A7W8G9W4"/>
<dbReference type="EMBL" id="JACHFQ010000005">
    <property type="protein sequence ID" value="MBB5226450.1"/>
    <property type="molecule type" value="Genomic_DNA"/>
</dbReference>
<dbReference type="Pfam" id="PF03746">
    <property type="entry name" value="LamB_YcsF"/>
    <property type="match status" value="1"/>
</dbReference>
<comment type="similarity">
    <text evidence="1">Belongs to the LamB/PxpA family.</text>
</comment>
<dbReference type="NCBIfam" id="NF003814">
    <property type="entry name" value="PRK05406.1-3"/>
    <property type="match status" value="1"/>
</dbReference>
<dbReference type="Gene3D" id="3.20.20.370">
    <property type="entry name" value="Glycoside hydrolase/deacetylase"/>
    <property type="match status" value="1"/>
</dbReference>
<comment type="catalytic activity">
    <reaction evidence="1">
        <text>5-oxo-L-proline + ATP + 2 H2O = L-glutamate + ADP + phosphate + H(+)</text>
        <dbReference type="Rhea" id="RHEA:10348"/>
        <dbReference type="ChEBI" id="CHEBI:15377"/>
        <dbReference type="ChEBI" id="CHEBI:15378"/>
        <dbReference type="ChEBI" id="CHEBI:29985"/>
        <dbReference type="ChEBI" id="CHEBI:30616"/>
        <dbReference type="ChEBI" id="CHEBI:43474"/>
        <dbReference type="ChEBI" id="CHEBI:58402"/>
        <dbReference type="ChEBI" id="CHEBI:456216"/>
        <dbReference type="EC" id="3.5.2.9"/>
    </reaction>
</comment>
<reference evidence="2 3" key="1">
    <citation type="submission" date="2020-08" db="EMBL/GenBank/DDBJ databases">
        <title>Genomic Encyclopedia of Type Strains, Phase IV (KMG-IV): sequencing the most valuable type-strain genomes for metagenomic binning, comparative biology and taxonomic classification.</title>
        <authorList>
            <person name="Goeker M."/>
        </authorList>
    </citation>
    <scope>NUCLEOTIDE SEQUENCE [LARGE SCALE GENOMIC DNA]</scope>
    <source>
        <strain evidence="2 3">DSM 103462</strain>
    </source>
</reference>
<protein>
    <recommendedName>
        <fullName evidence="1">5-oxoprolinase subunit A</fullName>
        <shortName evidence="1">5-OPase subunit A</shortName>
        <ecNumber evidence="1">3.5.2.9</ecNumber>
    </recommendedName>
    <alternativeName>
        <fullName evidence="1">5-oxoprolinase (ATP-hydrolyzing) subunit A</fullName>
    </alternativeName>
</protein>
<evidence type="ECO:0000313" key="3">
    <source>
        <dbReference type="Proteomes" id="UP000518887"/>
    </source>
</evidence>
<dbReference type="CDD" id="cd10787">
    <property type="entry name" value="LamB_YcsF_like"/>
    <property type="match status" value="1"/>
</dbReference>
<keyword evidence="1" id="KW-0547">Nucleotide-binding</keyword>
<evidence type="ECO:0000313" key="2">
    <source>
        <dbReference type="EMBL" id="MBB5226450.1"/>
    </source>
</evidence>
<dbReference type="HAMAP" id="MF_00691">
    <property type="entry name" value="PxpA"/>
    <property type="match status" value="1"/>
</dbReference>
<dbReference type="GO" id="GO:0005524">
    <property type="term" value="F:ATP binding"/>
    <property type="evidence" value="ECO:0007669"/>
    <property type="project" value="UniProtKB-UniRule"/>
</dbReference>
<proteinExistence type="inferred from homology"/>
<dbReference type="NCBIfam" id="NF003816">
    <property type="entry name" value="PRK05406.1-5"/>
    <property type="match status" value="1"/>
</dbReference>
<comment type="subunit">
    <text evidence="1">Forms a complex composed of PxpA, PxpB and PxpC.</text>
</comment>
<dbReference type="RefSeq" id="WP_184659717.1">
    <property type="nucleotide sequence ID" value="NZ_CP031518.1"/>
</dbReference>
<keyword evidence="3" id="KW-1185">Reference proteome</keyword>
<evidence type="ECO:0000256" key="1">
    <source>
        <dbReference type="HAMAP-Rule" id="MF_00691"/>
    </source>
</evidence>
<dbReference type="PANTHER" id="PTHR30292">
    <property type="entry name" value="UNCHARACTERIZED PROTEIN YBGL-RELATED"/>
    <property type="match status" value="1"/>
</dbReference>
<keyword evidence="1" id="KW-0067">ATP-binding</keyword>
<dbReference type="GO" id="GO:0005975">
    <property type="term" value="P:carbohydrate metabolic process"/>
    <property type="evidence" value="ECO:0007669"/>
    <property type="project" value="InterPro"/>
</dbReference>
<keyword evidence="1" id="KW-0378">Hydrolase</keyword>